<comment type="similarity">
    <text evidence="1">Belongs to the NAD(P)-dependent epimerase/dehydratase family.</text>
</comment>
<reference evidence="4 5" key="1">
    <citation type="submission" date="2016-10" db="EMBL/GenBank/DDBJ databases">
        <authorList>
            <person name="de Groot N.N."/>
        </authorList>
    </citation>
    <scope>NUCLEOTIDE SEQUENCE [LARGE SCALE GENOMIC DNA]</scope>
    <source>
        <strain evidence="4 5">Nm146</strain>
    </source>
</reference>
<sequence length="329" mass="36926">MLCNTFHLTEWGCMKRILVTGATGQIGSELVPALRIRYGSENVVATGHKRSPQKAFVEEGPYTVLDVTDIAALAKIVRDFRIDTIFHLAALLSAVAEQNPQAAWKINMEGLFNVLEVSRENGCAVFFPSSIGAFGPGTPRDHTPQDTIQRPNTLYGVCKVSGELLCDYYFSRFGVDTRGVRYPGLISYETLPGGGTTDYAVEIFYQAIQRKEYTCFLREGTYLDMMYMPDAVRAAIELMEADPRSLKHRNAFNVTAMSFAPEELAAQIHKHLPGFTMHYQVDPVRQAIADSWPRHMDDQAARDEWGWQPQFDLATMTEDMIGHLMKKLG</sequence>
<protein>
    <submittedName>
        <fullName evidence="4">Nucleoside-diphosphate-sugar epimerase</fullName>
    </submittedName>
</protein>
<feature type="domain" description="NAD-dependent epimerase/dehydratase" evidence="2">
    <location>
        <begin position="17"/>
        <end position="254"/>
    </location>
</feature>
<evidence type="ECO:0000256" key="1">
    <source>
        <dbReference type="ARBA" id="ARBA00007637"/>
    </source>
</evidence>
<dbReference type="Proteomes" id="UP000601736">
    <property type="component" value="Unassembled WGS sequence"/>
</dbReference>
<dbReference type="InterPro" id="IPR001509">
    <property type="entry name" value="Epimerase_deHydtase"/>
</dbReference>
<accession>A0A1I4N435</accession>
<dbReference type="Gene3D" id="3.40.50.720">
    <property type="entry name" value="NAD(P)-binding Rossmann-like Domain"/>
    <property type="match status" value="1"/>
</dbReference>
<keyword evidence="5" id="KW-1185">Reference proteome</keyword>
<dbReference type="InterPro" id="IPR036291">
    <property type="entry name" value="NAD(P)-bd_dom_sf"/>
</dbReference>
<dbReference type="AlphaFoldDB" id="A0A1I4N435"/>
<dbReference type="CDD" id="cd05272">
    <property type="entry name" value="TDH_SDR_e"/>
    <property type="match status" value="1"/>
</dbReference>
<reference evidence="3" key="2">
    <citation type="submission" date="2021-02" db="EMBL/GenBank/DDBJ databases">
        <authorList>
            <person name="Han P."/>
        </authorList>
    </citation>
    <scope>NUCLEOTIDE SEQUENCE</scope>
    <source>
        <strain evidence="3">Nitrosomonas nitrosa 18-3D</strain>
    </source>
</reference>
<evidence type="ECO:0000313" key="4">
    <source>
        <dbReference type="EMBL" id="SFM10302.1"/>
    </source>
</evidence>
<dbReference type="InterPro" id="IPR051225">
    <property type="entry name" value="NAD(P)_epim/dehydratase"/>
</dbReference>
<dbReference type="EMBL" id="FOUF01000006">
    <property type="protein sequence ID" value="SFM10302.1"/>
    <property type="molecule type" value="Genomic_DNA"/>
</dbReference>
<evidence type="ECO:0000313" key="3">
    <source>
        <dbReference type="EMBL" id="CAE6489538.1"/>
    </source>
</evidence>
<dbReference type="Proteomes" id="UP000199561">
    <property type="component" value="Unassembled WGS sequence"/>
</dbReference>
<evidence type="ECO:0000313" key="5">
    <source>
        <dbReference type="Proteomes" id="UP000199561"/>
    </source>
</evidence>
<evidence type="ECO:0000259" key="2">
    <source>
        <dbReference type="Pfam" id="PF01370"/>
    </source>
</evidence>
<dbReference type="PANTHER" id="PTHR42687">
    <property type="entry name" value="L-THREONINE 3-DEHYDROGENASE"/>
    <property type="match status" value="1"/>
</dbReference>
<gene>
    <name evidence="3" type="ORF">NMYAN_100045</name>
    <name evidence="4" type="ORF">SAMN05421880_10692</name>
</gene>
<dbReference type="Pfam" id="PF01370">
    <property type="entry name" value="Epimerase"/>
    <property type="match status" value="1"/>
</dbReference>
<dbReference type="FunFam" id="3.40.50.720:FF:000077">
    <property type="entry name" value="L-threonine 3-dehydrogenase, mitochondrial"/>
    <property type="match status" value="1"/>
</dbReference>
<dbReference type="STRING" id="52442.SAMN05421880_10692"/>
<dbReference type="EMBL" id="CAJNAP010000002">
    <property type="protein sequence ID" value="CAE6489538.1"/>
    <property type="molecule type" value="Genomic_DNA"/>
</dbReference>
<dbReference type="PANTHER" id="PTHR42687:SF1">
    <property type="entry name" value="L-THREONINE 3-DEHYDROGENASE, MITOCHONDRIAL"/>
    <property type="match status" value="1"/>
</dbReference>
<organism evidence="4 5">
    <name type="scientific">Nitrosomonas nitrosa</name>
    <dbReference type="NCBI Taxonomy" id="52442"/>
    <lineage>
        <taxon>Bacteria</taxon>
        <taxon>Pseudomonadati</taxon>
        <taxon>Pseudomonadota</taxon>
        <taxon>Betaproteobacteria</taxon>
        <taxon>Nitrosomonadales</taxon>
        <taxon>Nitrosomonadaceae</taxon>
        <taxon>Nitrosomonas</taxon>
    </lineage>
</organism>
<dbReference type="SUPFAM" id="SSF51735">
    <property type="entry name" value="NAD(P)-binding Rossmann-fold domains"/>
    <property type="match status" value="1"/>
</dbReference>
<dbReference type="GO" id="GO:0008743">
    <property type="term" value="F:L-threonine 3-dehydrogenase activity"/>
    <property type="evidence" value="ECO:0007669"/>
    <property type="project" value="TreeGrafter"/>
</dbReference>
<dbReference type="GO" id="GO:0006567">
    <property type="term" value="P:L-threonine catabolic process"/>
    <property type="evidence" value="ECO:0007669"/>
    <property type="project" value="TreeGrafter"/>
</dbReference>
<proteinExistence type="inferred from homology"/>
<name>A0A1I4N435_9PROT</name>